<evidence type="ECO:0000313" key="2">
    <source>
        <dbReference type="Proteomes" id="UP000077868"/>
    </source>
</evidence>
<dbReference type="NCBIfam" id="NF047719">
    <property type="entry name" value="SCO6745_fam_HTH"/>
    <property type="match status" value="1"/>
</dbReference>
<dbReference type="STRING" id="1300347.I601_0891"/>
<name>A0A1A9GGH1_9ACTN</name>
<dbReference type="RefSeq" id="WP_068106870.1">
    <property type="nucleotide sequence ID" value="NZ_CP015079.1"/>
</dbReference>
<organism evidence="1 2">
    <name type="scientific">Nocardioides dokdonensis FR1436</name>
    <dbReference type="NCBI Taxonomy" id="1300347"/>
    <lineage>
        <taxon>Bacteria</taxon>
        <taxon>Bacillati</taxon>
        <taxon>Actinomycetota</taxon>
        <taxon>Actinomycetes</taxon>
        <taxon>Propionibacteriales</taxon>
        <taxon>Nocardioidaceae</taxon>
        <taxon>Nocardioides</taxon>
    </lineage>
</organism>
<proteinExistence type="predicted"/>
<dbReference type="AlphaFoldDB" id="A0A1A9GGH1"/>
<keyword evidence="2" id="KW-1185">Reference proteome</keyword>
<dbReference type="Proteomes" id="UP000077868">
    <property type="component" value="Chromosome"/>
</dbReference>
<dbReference type="Pfam" id="PF21863">
    <property type="entry name" value="HTH_67"/>
    <property type="match status" value="1"/>
</dbReference>
<evidence type="ECO:0000313" key="1">
    <source>
        <dbReference type="EMBL" id="ANH37334.1"/>
    </source>
</evidence>
<accession>A0A1A9GGH1</accession>
<dbReference type="InterPro" id="IPR054058">
    <property type="entry name" value="HTH_67"/>
</dbReference>
<dbReference type="EMBL" id="CP015079">
    <property type="protein sequence ID" value="ANH37334.1"/>
    <property type="molecule type" value="Genomic_DNA"/>
</dbReference>
<protein>
    <recommendedName>
        <fullName evidence="3">SalK</fullName>
    </recommendedName>
</protein>
<dbReference type="PATRIC" id="fig|1300347.3.peg.889"/>
<dbReference type="KEGG" id="ndk:I601_0891"/>
<reference evidence="1 2" key="1">
    <citation type="submission" date="2016-03" db="EMBL/GenBank/DDBJ databases">
        <title>Complete genome sequence of a soil Actinobacterium, Nocardioides dokdonensis FR1436.</title>
        <authorList>
            <person name="Kwon S.-K."/>
            <person name="Kim K."/>
            <person name="Kim J.F."/>
        </authorList>
    </citation>
    <scope>NUCLEOTIDE SEQUENCE [LARGE SCALE GENOMIC DNA]</scope>
    <source>
        <strain evidence="1 2">FR1436</strain>
    </source>
</reference>
<gene>
    <name evidence="1" type="ORF">I601_0891</name>
</gene>
<dbReference type="OrthoDB" id="157052at2"/>
<sequence length="282" mass="29819">MDPHSSGRTARSLETLHALGYFVPEVEQEVTALGVRKGRGAYFASRAAAMGRVGPGPVVATFSVFAPSLVERFVPACWEAADPEQVMAARYRGVDAAYRRLLGAEVLESPEMAEAAELARTAAAGCTPEGRALYAAHADQAWPEEPHLVLFHALTLIREHRGDGHVATTLAHGLSGLESLVTHTATGTGFTVPAAQATRGWSEEQWQACVVALADRGLMGADGTLTEAGVALRTAIEADTDERGHAPWAALGDEGTERLRTLGRPWVKQMLAGGVFPAGVFA</sequence>
<evidence type="ECO:0008006" key="3">
    <source>
        <dbReference type="Google" id="ProtNLM"/>
    </source>
</evidence>